<protein>
    <submittedName>
        <fullName evidence="3">STAS domain-containing protein</fullName>
    </submittedName>
</protein>
<keyword evidence="2" id="KW-1185">Reference proteome</keyword>
<dbReference type="WBParaSite" id="SCUD_0002220301-mRNA-1">
    <property type="protein sequence ID" value="SCUD_0002220301-mRNA-1"/>
    <property type="gene ID" value="SCUD_0002220301"/>
</dbReference>
<organism evidence="3">
    <name type="scientific">Schistosoma curassoni</name>
    <dbReference type="NCBI Taxonomy" id="6186"/>
    <lineage>
        <taxon>Eukaryota</taxon>
        <taxon>Metazoa</taxon>
        <taxon>Spiralia</taxon>
        <taxon>Lophotrochozoa</taxon>
        <taxon>Platyhelminthes</taxon>
        <taxon>Trematoda</taxon>
        <taxon>Digenea</taxon>
        <taxon>Strigeidida</taxon>
        <taxon>Schistosomatoidea</taxon>
        <taxon>Schistosomatidae</taxon>
        <taxon>Schistosoma</taxon>
    </lineage>
</organism>
<sequence>MELLVDYRKRIFKPKNFRKNTNNDNTIIELMRSNSFINNNNTFNDDKILEKLTHVYSYPNRSSLFHMSSGSISSTFLSHSRTQINENETFYNRPCRILVLDLNGIQQIDSKQLNQFQCSTKPMNGNMKCQ</sequence>
<evidence type="ECO:0000313" key="3">
    <source>
        <dbReference type="WBParaSite" id="SCUD_0002220301-mRNA-1"/>
    </source>
</evidence>
<dbReference type="AlphaFoldDB" id="A0A183L4E0"/>
<gene>
    <name evidence="1" type="ORF">SCUD_LOCUS22200</name>
</gene>
<evidence type="ECO:0000313" key="1">
    <source>
        <dbReference type="EMBL" id="VDP78028.1"/>
    </source>
</evidence>
<dbReference type="Proteomes" id="UP000279833">
    <property type="component" value="Unassembled WGS sequence"/>
</dbReference>
<dbReference type="STRING" id="6186.A0A183L4E0"/>
<dbReference type="EMBL" id="UZAK01048621">
    <property type="protein sequence ID" value="VDP78028.1"/>
    <property type="molecule type" value="Genomic_DNA"/>
</dbReference>
<evidence type="ECO:0000313" key="2">
    <source>
        <dbReference type="Proteomes" id="UP000279833"/>
    </source>
</evidence>
<name>A0A183L4E0_9TREM</name>
<reference evidence="3" key="1">
    <citation type="submission" date="2016-06" db="UniProtKB">
        <authorList>
            <consortium name="WormBaseParasite"/>
        </authorList>
    </citation>
    <scope>IDENTIFICATION</scope>
</reference>
<proteinExistence type="predicted"/>
<reference evidence="1 2" key="2">
    <citation type="submission" date="2018-11" db="EMBL/GenBank/DDBJ databases">
        <authorList>
            <consortium name="Pathogen Informatics"/>
        </authorList>
    </citation>
    <scope>NUCLEOTIDE SEQUENCE [LARGE SCALE GENOMIC DNA]</scope>
    <source>
        <strain evidence="1">Dakar</strain>
        <strain evidence="2">Dakar, Senegal</strain>
    </source>
</reference>
<accession>A0A183L4E0</accession>